<dbReference type="Gene3D" id="3.40.50.300">
    <property type="entry name" value="P-loop containing nucleotide triphosphate hydrolases"/>
    <property type="match status" value="1"/>
</dbReference>
<feature type="compositionally biased region" description="Basic residues" evidence="1">
    <location>
        <begin position="1"/>
        <end position="10"/>
    </location>
</feature>
<evidence type="ECO:0000256" key="1">
    <source>
        <dbReference type="SAM" id="MobiDB-lite"/>
    </source>
</evidence>
<accession>A0AA38VBH1</accession>
<dbReference type="Proteomes" id="UP001174694">
    <property type="component" value="Unassembled WGS sequence"/>
</dbReference>
<name>A0AA38VBH1_9PEZI</name>
<dbReference type="InterPro" id="IPR023214">
    <property type="entry name" value="HAD_sf"/>
</dbReference>
<dbReference type="InterPro" id="IPR006551">
    <property type="entry name" value="Polynucleotide_phosphatase"/>
</dbReference>
<organism evidence="2 3">
    <name type="scientific">Pleurostoma richardsiae</name>
    <dbReference type="NCBI Taxonomy" id="41990"/>
    <lineage>
        <taxon>Eukaryota</taxon>
        <taxon>Fungi</taxon>
        <taxon>Dikarya</taxon>
        <taxon>Ascomycota</taxon>
        <taxon>Pezizomycotina</taxon>
        <taxon>Sordariomycetes</taxon>
        <taxon>Sordariomycetidae</taxon>
        <taxon>Calosphaeriales</taxon>
        <taxon>Pleurostomataceae</taxon>
        <taxon>Pleurostoma</taxon>
    </lineage>
</organism>
<dbReference type="AlphaFoldDB" id="A0AA38VBH1"/>
<dbReference type="FunFam" id="3.40.50.1000:FF:000078">
    <property type="entry name" value="Bifunctional polynucleotide phosphatase/kinase"/>
    <property type="match status" value="1"/>
</dbReference>
<feature type="compositionally biased region" description="Basic and acidic residues" evidence="1">
    <location>
        <begin position="45"/>
        <end position="58"/>
    </location>
</feature>
<proteinExistence type="predicted"/>
<dbReference type="EMBL" id="JANBVO010000059">
    <property type="protein sequence ID" value="KAJ9132238.1"/>
    <property type="molecule type" value="Genomic_DNA"/>
</dbReference>
<comment type="caution">
    <text evidence="2">The sequence shown here is derived from an EMBL/GenBank/DDBJ whole genome shotgun (WGS) entry which is preliminary data.</text>
</comment>
<gene>
    <name evidence="2" type="ORF">NKR23_g11345</name>
</gene>
<dbReference type="InterPro" id="IPR036412">
    <property type="entry name" value="HAD-like_sf"/>
</dbReference>
<dbReference type="SUPFAM" id="SSF52540">
    <property type="entry name" value="P-loop containing nucleoside triphosphate hydrolases"/>
    <property type="match status" value="1"/>
</dbReference>
<dbReference type="GO" id="GO:0003690">
    <property type="term" value="F:double-stranded DNA binding"/>
    <property type="evidence" value="ECO:0007669"/>
    <property type="project" value="TreeGrafter"/>
</dbReference>
<dbReference type="Pfam" id="PF13671">
    <property type="entry name" value="AAA_33"/>
    <property type="match status" value="2"/>
</dbReference>
<dbReference type="InterPro" id="IPR013954">
    <property type="entry name" value="PNK3P"/>
</dbReference>
<dbReference type="SUPFAM" id="SSF56784">
    <property type="entry name" value="HAD-like"/>
    <property type="match status" value="1"/>
</dbReference>
<dbReference type="GO" id="GO:0046403">
    <property type="term" value="F:polynucleotide 3'-phosphatase activity"/>
    <property type="evidence" value="ECO:0007669"/>
    <property type="project" value="TreeGrafter"/>
</dbReference>
<keyword evidence="2" id="KW-0418">Kinase</keyword>
<sequence>MSPTPSKRRASINGPSISPPPLKRKVQSAISKNAVANFFTPTSQKPKDRLTWSERSPNDDSPPTLLVGRYDPAGSQEEELRFKRRKIAAFDLDSTLIVSASGKKHADDPADWKWWDDSVPVKLRDLYNNEGYRVVILTNQGGLTLHPDPNAKGPKKPKDRVALFKQKVGAVLSQLDIPLTLYAATGKDPYRKPRPGMWREMCEDYELSDGDIDRENSMFVGDAGGRKAHLKGGKAVPMDFSCSDRNLADNIRIAYKTPEEFFLGEDARDFVREFDLTHYPFEEDSTGVEHSLLQKSNAKEILLFCGPPGGGKSTFYWRYLKPLGYERVNQDVLKSKDKCFKVANEYLQRGDSVAVDNTNPDADTRAQWIELAAKNNVPIKCLWFNTPVPLAEHNDAVRALNQSLNPESRTGLPKLAFNSFSSRYKEPRLKEGFQDIIEVKFKFRGSKEEYEIWGKYWL</sequence>
<dbReference type="GO" id="GO:0046404">
    <property type="term" value="F:ATP-dependent polydeoxyribonucleotide 5'-hydroxyl-kinase activity"/>
    <property type="evidence" value="ECO:0007669"/>
    <property type="project" value="TreeGrafter"/>
</dbReference>
<dbReference type="PANTHER" id="PTHR12083:SF9">
    <property type="entry name" value="BIFUNCTIONAL POLYNUCLEOTIDE PHOSPHATASE_KINASE"/>
    <property type="match status" value="1"/>
</dbReference>
<dbReference type="Gene3D" id="3.40.50.1000">
    <property type="entry name" value="HAD superfamily/HAD-like"/>
    <property type="match status" value="1"/>
</dbReference>
<protein>
    <submittedName>
        <fullName evidence="2">Polynucleotide kinase 3 phosphatase</fullName>
    </submittedName>
</protein>
<dbReference type="PANTHER" id="PTHR12083">
    <property type="entry name" value="BIFUNCTIONAL POLYNUCLEOTIDE PHOSPHATASE/KINASE"/>
    <property type="match status" value="1"/>
</dbReference>
<evidence type="ECO:0000313" key="3">
    <source>
        <dbReference type="Proteomes" id="UP001174694"/>
    </source>
</evidence>
<dbReference type="Pfam" id="PF08645">
    <property type="entry name" value="PNK3P"/>
    <property type="match status" value="1"/>
</dbReference>
<keyword evidence="3" id="KW-1185">Reference proteome</keyword>
<dbReference type="FunFam" id="3.40.50.300:FF:002548">
    <property type="entry name" value="DNA kinase/phosphatase Pnk1"/>
    <property type="match status" value="1"/>
</dbReference>
<dbReference type="GO" id="GO:0006281">
    <property type="term" value="P:DNA repair"/>
    <property type="evidence" value="ECO:0007669"/>
    <property type="project" value="TreeGrafter"/>
</dbReference>
<dbReference type="NCBIfam" id="TIGR01662">
    <property type="entry name" value="HAD-SF-IIIA"/>
    <property type="match status" value="1"/>
</dbReference>
<dbReference type="InterPro" id="IPR027417">
    <property type="entry name" value="P-loop_NTPase"/>
</dbReference>
<dbReference type="InterPro" id="IPR006549">
    <property type="entry name" value="HAD-SF_hydro_IIIA"/>
</dbReference>
<feature type="region of interest" description="Disordered" evidence="1">
    <location>
        <begin position="1"/>
        <end position="70"/>
    </location>
</feature>
<reference evidence="2" key="1">
    <citation type="submission" date="2022-07" db="EMBL/GenBank/DDBJ databases">
        <title>Fungi with potential for degradation of polypropylene.</title>
        <authorList>
            <person name="Gostincar C."/>
        </authorList>
    </citation>
    <scope>NUCLEOTIDE SEQUENCE</scope>
    <source>
        <strain evidence="2">EXF-13308</strain>
    </source>
</reference>
<keyword evidence="2" id="KW-0808">Transferase</keyword>
<dbReference type="NCBIfam" id="TIGR01664">
    <property type="entry name" value="DNA-3'-Pase"/>
    <property type="match status" value="1"/>
</dbReference>
<evidence type="ECO:0000313" key="2">
    <source>
        <dbReference type="EMBL" id="KAJ9132238.1"/>
    </source>
</evidence>